<dbReference type="Gene3D" id="3.90.960.10">
    <property type="entry name" value="YbaK/aminoacyl-tRNA synthetase-associated domain"/>
    <property type="match status" value="1"/>
</dbReference>
<dbReference type="InterPro" id="IPR036397">
    <property type="entry name" value="RNaseH_sf"/>
</dbReference>
<name>A0A9N8H959_9STRA</name>
<reference evidence="3" key="1">
    <citation type="submission" date="2020-06" db="EMBL/GenBank/DDBJ databases">
        <authorList>
            <consortium name="Plant Systems Biology data submission"/>
        </authorList>
    </citation>
    <scope>NUCLEOTIDE SEQUENCE</scope>
    <source>
        <strain evidence="3">D6</strain>
    </source>
</reference>
<evidence type="ECO:0000259" key="2">
    <source>
        <dbReference type="Pfam" id="PF01612"/>
    </source>
</evidence>
<dbReference type="PANTHER" id="PTHR47765:SF2">
    <property type="entry name" value="EXONUCLEASE MUT-7 HOMOLOG"/>
    <property type="match status" value="1"/>
</dbReference>
<protein>
    <submittedName>
        <fullName evidence="3">Pfam:3_5_exonuc</fullName>
    </submittedName>
</protein>
<dbReference type="SUPFAM" id="SSF55826">
    <property type="entry name" value="YbaK/ProRS associated domain"/>
    <property type="match status" value="1"/>
</dbReference>
<accession>A0A9N8H959</accession>
<keyword evidence="4" id="KW-1185">Reference proteome</keyword>
<dbReference type="GO" id="GO:0002161">
    <property type="term" value="F:aminoacyl-tRNA deacylase activity"/>
    <property type="evidence" value="ECO:0007669"/>
    <property type="project" value="InterPro"/>
</dbReference>
<dbReference type="InterPro" id="IPR036754">
    <property type="entry name" value="YbaK/aa-tRNA-synt-asso_dom_sf"/>
</dbReference>
<feature type="signal peptide" evidence="1">
    <location>
        <begin position="1"/>
        <end position="39"/>
    </location>
</feature>
<evidence type="ECO:0000256" key="1">
    <source>
        <dbReference type="SAM" id="SignalP"/>
    </source>
</evidence>
<dbReference type="GO" id="GO:0003676">
    <property type="term" value="F:nucleic acid binding"/>
    <property type="evidence" value="ECO:0007669"/>
    <property type="project" value="InterPro"/>
</dbReference>
<dbReference type="EMBL" id="CAICTM010000179">
    <property type="protein sequence ID" value="CAB9503920.1"/>
    <property type="molecule type" value="Genomic_DNA"/>
</dbReference>
<organism evidence="3 4">
    <name type="scientific">Seminavis robusta</name>
    <dbReference type="NCBI Taxonomy" id="568900"/>
    <lineage>
        <taxon>Eukaryota</taxon>
        <taxon>Sar</taxon>
        <taxon>Stramenopiles</taxon>
        <taxon>Ochrophyta</taxon>
        <taxon>Bacillariophyta</taxon>
        <taxon>Bacillariophyceae</taxon>
        <taxon>Bacillariophycidae</taxon>
        <taxon>Naviculales</taxon>
        <taxon>Naviculaceae</taxon>
        <taxon>Seminavis</taxon>
    </lineage>
</organism>
<dbReference type="PANTHER" id="PTHR47765">
    <property type="entry name" value="3'-5' EXONUCLEASE DOMAIN-CONTAINING PROTEIN"/>
    <property type="match status" value="1"/>
</dbReference>
<dbReference type="InterPro" id="IPR002562">
    <property type="entry name" value="3'-5'_exonuclease_dom"/>
</dbReference>
<comment type="caution">
    <text evidence="3">The sequence shown here is derived from an EMBL/GenBank/DDBJ whole genome shotgun (WGS) entry which is preliminary data.</text>
</comment>
<dbReference type="GO" id="GO:0008408">
    <property type="term" value="F:3'-5' exonuclease activity"/>
    <property type="evidence" value="ECO:0007669"/>
    <property type="project" value="InterPro"/>
</dbReference>
<dbReference type="Pfam" id="PF01612">
    <property type="entry name" value="DNA_pol_A_exo1"/>
    <property type="match status" value="1"/>
</dbReference>
<dbReference type="InterPro" id="IPR012337">
    <property type="entry name" value="RNaseH-like_sf"/>
</dbReference>
<keyword evidence="1" id="KW-0732">Signal</keyword>
<dbReference type="Proteomes" id="UP001153069">
    <property type="component" value="Unassembled WGS sequence"/>
</dbReference>
<feature type="chain" id="PRO_5040481748" evidence="1">
    <location>
        <begin position="40"/>
        <end position="1006"/>
    </location>
</feature>
<dbReference type="AlphaFoldDB" id="A0A9N8H959"/>
<proteinExistence type="predicted"/>
<sequence length="1006" mass="111790">MGRSNAYKRKTFYHHAHRLMKVSSWMFSILLFLPPHADCFSLQGSSQVSFTQRQHARLCSLNSGESENPIVNGHGNALKEQFEALRKQKPFKSLPDDCCQLIARGSFTAVPTSNQDDIVPINSMVLQIQQQDDNSLETIILVILAEDDKIDLQKVTDFWNQKQATTVTTVKFSPTDQLEFLVGYASGSVPPIGHMSSSSNPIVLPTILDASLIQNTARRKLLGGGGHPDFQSLIRLSAMVGMDHVEVGNIITSSTEKTQQQDDNNIIAASLPAPRMISLPEWGSSKRPKPLFPVETPAMDIAQELLKECKDKDLPPSDTTWVTLVAQIGGVRQISKRLVFCDLEPPGFDETTTEENGNTARKAWKSATDGQDLSVQLIGGATLCQAIGEVQGQAALKRLQQGQLLLIQAKLNVYRSRDSLQSWIANRKLDLVLVSYQVLYQFPGALPPQLAASDTAPPTSAAKPKKPYLQWQDVFPADVVERGPQVFIELVDDVESLGAFSRNVSKLLHALETSDHYSSGIPSPTDGHSPTNGTTSNYAFAGIDCEWKPGFYMDNPREPQPVLLMQISIEEKVYILDFQSLARPLLDMHEATTETETALNDALQKLFQSKLLFKVGFQLVQDLQRLSISYPNLPALQEVCSVLEASALAIKVMRSRRQKNALHITSSLSRLTEHFLEKSVNKAQQVSDWSQRPLTAQQLEYAALDAAVTQALLKQFFQEMEVSVFLPGPEVGRWKGDATYSKLLTSWRFLFLQPDTDDTVMKKLKAKSVLSNQPLLIVSQTWSTADDPPKLPSVPEEDAEGPYTDVFGIVRVPSASLRIRPNSTLELQQSFLSSLVGKRTGRSKEKCLTSLLEAAIAEDSEILPEGSRLQYPPRSGFVEFKDGLALFVNMPASASRDSAYQPRSYPNEFLEEGRVLTWYLHDHEWVGGKSPLALKILDPNSVIVVFVRVSNKHFLCCGPCRVKVPETRTSIVSKEKQESWYLVQLNLHLLEWGSLTKSSDFVSLIS</sequence>
<dbReference type="Gene3D" id="3.30.420.10">
    <property type="entry name" value="Ribonuclease H-like superfamily/Ribonuclease H"/>
    <property type="match status" value="1"/>
</dbReference>
<dbReference type="OrthoDB" id="10261556at2759"/>
<gene>
    <name evidence="3" type="ORF">SEMRO_180_G078720.1</name>
</gene>
<dbReference type="InterPro" id="IPR052408">
    <property type="entry name" value="Exonuclease_MUT-7-like"/>
</dbReference>
<dbReference type="SUPFAM" id="SSF53098">
    <property type="entry name" value="Ribonuclease H-like"/>
    <property type="match status" value="1"/>
</dbReference>
<feature type="domain" description="3'-5' exonuclease" evidence="2">
    <location>
        <begin position="542"/>
        <end position="719"/>
    </location>
</feature>
<evidence type="ECO:0000313" key="4">
    <source>
        <dbReference type="Proteomes" id="UP001153069"/>
    </source>
</evidence>
<evidence type="ECO:0000313" key="3">
    <source>
        <dbReference type="EMBL" id="CAB9503920.1"/>
    </source>
</evidence>